<evidence type="ECO:0000256" key="1">
    <source>
        <dbReference type="ARBA" id="ARBA00007733"/>
    </source>
</evidence>
<evidence type="ECO:0000256" key="8">
    <source>
        <dbReference type="RuleBase" id="RU000644"/>
    </source>
</evidence>
<dbReference type="Gene3D" id="3.40.50.300">
    <property type="entry name" value="P-loop containing nucleotide triphosphate hydrolases"/>
    <property type="match status" value="1"/>
</dbReference>
<evidence type="ECO:0000256" key="5">
    <source>
        <dbReference type="ARBA" id="ARBA00022917"/>
    </source>
</evidence>
<dbReference type="InterPro" id="IPR006847">
    <property type="entry name" value="IF2_N"/>
</dbReference>
<dbReference type="InterPro" id="IPR000178">
    <property type="entry name" value="TF_IF2_bacterial-like"/>
</dbReference>
<feature type="binding site" evidence="7">
    <location>
        <begin position="221"/>
        <end position="225"/>
    </location>
    <ligand>
        <name>GTP</name>
        <dbReference type="ChEBI" id="CHEBI:37565"/>
    </ligand>
</feature>
<dbReference type="NCBIfam" id="TIGR00487">
    <property type="entry name" value="IF-2"/>
    <property type="match status" value="1"/>
</dbReference>
<keyword evidence="4 7" id="KW-0547">Nucleotide-binding</keyword>
<evidence type="ECO:0000256" key="4">
    <source>
        <dbReference type="ARBA" id="ARBA00022741"/>
    </source>
</evidence>
<dbReference type="InterPro" id="IPR023115">
    <property type="entry name" value="TIF_IF2_dom3"/>
</dbReference>
<keyword evidence="9" id="KW-0175">Coiled coil</keyword>
<organism evidence="11 12">
    <name type="scientific">Candidatus Falkowbacteria bacterium CG1_02_41_21</name>
    <dbReference type="NCBI Taxonomy" id="1805147"/>
    <lineage>
        <taxon>Bacteria</taxon>
        <taxon>Candidatus Falkowiibacteriota</taxon>
    </lineage>
</organism>
<dbReference type="Pfam" id="PF00009">
    <property type="entry name" value="GTP_EFTU"/>
    <property type="match status" value="1"/>
</dbReference>
<dbReference type="InterPro" id="IPR036925">
    <property type="entry name" value="TIF_IF2_dom3_sf"/>
</dbReference>
<dbReference type="HAMAP" id="MF_00100_B">
    <property type="entry name" value="IF_2_B"/>
    <property type="match status" value="1"/>
</dbReference>
<dbReference type="FunFam" id="3.40.50.10050:FF:000001">
    <property type="entry name" value="Translation initiation factor IF-2"/>
    <property type="match status" value="1"/>
</dbReference>
<reference evidence="11 12" key="1">
    <citation type="journal article" date="2016" name="Environ. Microbiol.">
        <title>Genomic resolution of a cold subsurface aquifer community provides metabolic insights for novel microbes adapted to high CO concentrations.</title>
        <authorList>
            <person name="Probst A.J."/>
            <person name="Castelle C.J."/>
            <person name="Singh A."/>
            <person name="Brown C.T."/>
            <person name="Anantharaman K."/>
            <person name="Sharon I."/>
            <person name="Hug L.A."/>
            <person name="Burstein D."/>
            <person name="Emerson J.B."/>
            <person name="Thomas B.C."/>
            <person name="Banfield J.F."/>
        </authorList>
    </citation>
    <scope>NUCLEOTIDE SEQUENCE [LARGE SCALE GENOMIC DNA]</scope>
    <source>
        <strain evidence="11">CG1_02_41_21</strain>
    </source>
</reference>
<dbReference type="AlphaFoldDB" id="A0A1J4T9U5"/>
<gene>
    <name evidence="7" type="primary">infB</name>
    <name evidence="11" type="ORF">AUJ35_00645</name>
</gene>
<dbReference type="PROSITE" id="PS51722">
    <property type="entry name" value="G_TR_2"/>
    <property type="match status" value="1"/>
</dbReference>
<dbReference type="Pfam" id="PF11987">
    <property type="entry name" value="IF-2"/>
    <property type="match status" value="1"/>
</dbReference>
<comment type="caution">
    <text evidence="7">Lacks conserved residue(s) required for the propagation of feature annotation.</text>
</comment>
<protein>
    <recommendedName>
        <fullName evidence="2 7">Translation initiation factor IF-2</fullName>
    </recommendedName>
</protein>
<evidence type="ECO:0000313" key="12">
    <source>
        <dbReference type="Proteomes" id="UP000182860"/>
    </source>
</evidence>
<dbReference type="EMBL" id="MNUV01000011">
    <property type="protein sequence ID" value="OIO08256.1"/>
    <property type="molecule type" value="Genomic_DNA"/>
</dbReference>
<evidence type="ECO:0000259" key="10">
    <source>
        <dbReference type="PROSITE" id="PS51722"/>
    </source>
</evidence>
<dbReference type="PANTHER" id="PTHR43381:SF4">
    <property type="entry name" value="EUKARYOTIC TRANSLATION INITIATION FACTOR 5B"/>
    <property type="match status" value="1"/>
</dbReference>
<proteinExistence type="inferred from homology"/>
<keyword evidence="6 7" id="KW-0342">GTP-binding</keyword>
<dbReference type="Proteomes" id="UP000182860">
    <property type="component" value="Unassembled WGS sequence"/>
</dbReference>
<dbReference type="GO" id="GO:0003743">
    <property type="term" value="F:translation initiation factor activity"/>
    <property type="evidence" value="ECO:0007669"/>
    <property type="project" value="UniProtKB-UniRule"/>
</dbReference>
<dbReference type="InterPro" id="IPR053905">
    <property type="entry name" value="EF-G-like_DII"/>
</dbReference>
<keyword evidence="7" id="KW-0963">Cytoplasm</keyword>
<comment type="function">
    <text evidence="7 8">One of the essential components for the initiation of protein synthesis. Protects formylmethionyl-tRNA from spontaneous hydrolysis and promotes its binding to the 30S ribosomal subunits. Also involved in the hydrolysis of GTP during the formation of the 70S ribosomal complex.</text>
</comment>
<accession>A0A1J4T9U5</accession>
<dbReference type="GO" id="GO:0003924">
    <property type="term" value="F:GTPase activity"/>
    <property type="evidence" value="ECO:0007669"/>
    <property type="project" value="UniProtKB-UniRule"/>
</dbReference>
<dbReference type="Gene3D" id="3.40.50.10050">
    <property type="entry name" value="Translation initiation factor IF- 2, domain 3"/>
    <property type="match status" value="1"/>
</dbReference>
<feature type="coiled-coil region" evidence="9">
    <location>
        <begin position="53"/>
        <end position="80"/>
    </location>
</feature>
<dbReference type="SUPFAM" id="SSF50447">
    <property type="entry name" value="Translation proteins"/>
    <property type="match status" value="2"/>
</dbReference>
<evidence type="ECO:0000256" key="7">
    <source>
        <dbReference type="HAMAP-Rule" id="MF_00100"/>
    </source>
</evidence>
<dbReference type="InterPro" id="IPR000795">
    <property type="entry name" value="T_Tr_GTP-bd_dom"/>
</dbReference>
<dbReference type="InterPro" id="IPR044145">
    <property type="entry name" value="IF2_II"/>
</dbReference>
<dbReference type="CDD" id="cd01887">
    <property type="entry name" value="IF2_eIF5B"/>
    <property type="match status" value="1"/>
</dbReference>
<comment type="similarity">
    <text evidence="1 7 8">Belongs to the TRAFAC class translation factor GTPase superfamily. Classic translation factor GTPase family. IF-2 subfamily.</text>
</comment>
<keyword evidence="3 7" id="KW-0396">Initiation factor</keyword>
<dbReference type="SUPFAM" id="SSF52540">
    <property type="entry name" value="P-loop containing nucleoside triphosphate hydrolases"/>
    <property type="match status" value="1"/>
</dbReference>
<dbReference type="InterPro" id="IPR015760">
    <property type="entry name" value="TIF_IF2"/>
</dbReference>
<dbReference type="CDD" id="cd03702">
    <property type="entry name" value="IF2_mtIF2_II"/>
    <property type="match status" value="1"/>
</dbReference>
<dbReference type="GO" id="GO:0005737">
    <property type="term" value="C:cytoplasm"/>
    <property type="evidence" value="ECO:0007669"/>
    <property type="project" value="UniProtKB-SubCell"/>
</dbReference>
<comment type="subcellular location">
    <subcellularLocation>
        <location evidence="7">Cytoplasm</location>
    </subcellularLocation>
</comment>
<evidence type="ECO:0000256" key="3">
    <source>
        <dbReference type="ARBA" id="ARBA00022540"/>
    </source>
</evidence>
<dbReference type="GO" id="GO:0005525">
    <property type="term" value="F:GTP binding"/>
    <property type="evidence" value="ECO:0007669"/>
    <property type="project" value="UniProtKB-KW"/>
</dbReference>
<dbReference type="SUPFAM" id="SSF52156">
    <property type="entry name" value="Initiation factor IF2/eIF5b, domain 3"/>
    <property type="match status" value="1"/>
</dbReference>
<dbReference type="FunFam" id="3.40.50.300:FF:000019">
    <property type="entry name" value="Translation initiation factor IF-2"/>
    <property type="match status" value="1"/>
</dbReference>
<feature type="binding site" evidence="7">
    <location>
        <begin position="175"/>
        <end position="182"/>
    </location>
    <ligand>
        <name>GTP</name>
        <dbReference type="ChEBI" id="CHEBI:37565"/>
    </ligand>
</feature>
<sequence length="659" mass="71996">MNVTELARILRINPQDLKDLLPQMGFNIGQKAIKVDNHTARRIIKEWPALMHQIELKRAAEDKEREAEAADVEIIKKEINIPPFITVRDFASRTELPISKVLGELMKNGIFVSMNERIDFDTAAIIGADLNLDVKALPAKDEMADVKEEKRLDQILRKENKKEMSGRSPVIVVMGHVDHGKTKLLDAIRTTNVVEGEAGGITQHIGAYQVRHHDQSITFIDTPGHEAFTAMRSRGAKVADIAILVVAADEGVKPQTVEAFRIIEAAKIPYVLAINKIDKPGADINKTKQELSTQLNINPEDWGGKAICVPVSAKEGKGINELLDMLLLVAETEADNLKANPGAGAVGTVIEAKVDKGAGPVATILVQNGTLRVGDQLCFNNVIYGKVKALKNYKGEIIAAAGPSTPVRILGLKILPEVGDMLEVGEGEKIKIKKIASANSAINKAVTAKEDADDQAAKLNLIIKSDVLGSAEAIEESLMKLNNNKVRVKILSKGLGNISEGDVKRAEDSGAQIVGFNVKIQPQTEILLREKQISVNLYTIIYDLIKDIKGQMQEMVKADLVRKDLGRLKVLVVFRTEKGFQILGGKVLDGQIVNDTLVEVLRDKDIIAKGKLVRLQSGKQNVKTVAQDQECGLQYEGSPVVQAGDVLNVYTEEEIINKM</sequence>
<feature type="binding site" evidence="7">
    <location>
        <begin position="275"/>
        <end position="278"/>
    </location>
    <ligand>
        <name>GTP</name>
        <dbReference type="ChEBI" id="CHEBI:37565"/>
    </ligand>
</feature>
<dbReference type="InterPro" id="IPR009000">
    <property type="entry name" value="Transl_B-barrel_sf"/>
</dbReference>
<evidence type="ECO:0000256" key="2">
    <source>
        <dbReference type="ARBA" id="ARBA00020675"/>
    </source>
</evidence>
<name>A0A1J4T9U5_9BACT</name>
<comment type="caution">
    <text evidence="11">The sequence shown here is derived from an EMBL/GenBank/DDBJ whole genome shotgun (WGS) entry which is preliminary data.</text>
</comment>
<dbReference type="InterPro" id="IPR005225">
    <property type="entry name" value="Small_GTP-bd"/>
</dbReference>
<dbReference type="Pfam" id="PF04760">
    <property type="entry name" value="IF2_N"/>
    <property type="match status" value="1"/>
</dbReference>
<evidence type="ECO:0000313" key="11">
    <source>
        <dbReference type="EMBL" id="OIO08256.1"/>
    </source>
</evidence>
<feature type="domain" description="Tr-type G" evidence="10">
    <location>
        <begin position="166"/>
        <end position="335"/>
    </location>
</feature>
<evidence type="ECO:0000256" key="6">
    <source>
        <dbReference type="ARBA" id="ARBA00023134"/>
    </source>
</evidence>
<dbReference type="Pfam" id="PF22042">
    <property type="entry name" value="EF-G_D2"/>
    <property type="match status" value="1"/>
</dbReference>
<evidence type="ECO:0000256" key="9">
    <source>
        <dbReference type="SAM" id="Coils"/>
    </source>
</evidence>
<dbReference type="NCBIfam" id="TIGR00231">
    <property type="entry name" value="small_GTP"/>
    <property type="match status" value="1"/>
</dbReference>
<dbReference type="PANTHER" id="PTHR43381">
    <property type="entry name" value="TRANSLATION INITIATION FACTOR IF-2-RELATED"/>
    <property type="match status" value="1"/>
</dbReference>
<keyword evidence="5 7" id="KW-0648">Protein biosynthesis</keyword>
<dbReference type="Gene3D" id="2.40.30.10">
    <property type="entry name" value="Translation factors"/>
    <property type="match status" value="2"/>
</dbReference>
<dbReference type="InterPro" id="IPR027417">
    <property type="entry name" value="P-loop_NTPase"/>
</dbReference>